<organism evidence="1 2">
    <name type="scientific">Hyalomma asiaticum</name>
    <name type="common">Tick</name>
    <dbReference type="NCBI Taxonomy" id="266040"/>
    <lineage>
        <taxon>Eukaryota</taxon>
        <taxon>Metazoa</taxon>
        <taxon>Ecdysozoa</taxon>
        <taxon>Arthropoda</taxon>
        <taxon>Chelicerata</taxon>
        <taxon>Arachnida</taxon>
        <taxon>Acari</taxon>
        <taxon>Parasitiformes</taxon>
        <taxon>Ixodida</taxon>
        <taxon>Ixodoidea</taxon>
        <taxon>Ixodidae</taxon>
        <taxon>Hyalomminae</taxon>
        <taxon>Hyalomma</taxon>
    </lineage>
</organism>
<gene>
    <name evidence="1" type="ORF">HPB50_003511</name>
</gene>
<keyword evidence="2" id="KW-1185">Reference proteome</keyword>
<comment type="caution">
    <text evidence="1">The sequence shown here is derived from an EMBL/GenBank/DDBJ whole genome shotgun (WGS) entry which is preliminary data.</text>
</comment>
<dbReference type="EMBL" id="CM023487">
    <property type="protein sequence ID" value="KAH6925315.1"/>
    <property type="molecule type" value="Genomic_DNA"/>
</dbReference>
<accession>A0ACB7RS30</accession>
<evidence type="ECO:0000313" key="1">
    <source>
        <dbReference type="EMBL" id="KAH6925315.1"/>
    </source>
</evidence>
<reference evidence="1" key="1">
    <citation type="submission" date="2020-05" db="EMBL/GenBank/DDBJ databases">
        <title>Large-scale comparative analyses of tick genomes elucidate their genetic diversity and vector capacities.</title>
        <authorList>
            <person name="Jia N."/>
            <person name="Wang J."/>
            <person name="Shi W."/>
            <person name="Du L."/>
            <person name="Sun Y."/>
            <person name="Zhan W."/>
            <person name="Jiang J."/>
            <person name="Wang Q."/>
            <person name="Zhang B."/>
            <person name="Ji P."/>
            <person name="Sakyi L.B."/>
            <person name="Cui X."/>
            <person name="Yuan T."/>
            <person name="Jiang B."/>
            <person name="Yang W."/>
            <person name="Lam T.T.-Y."/>
            <person name="Chang Q."/>
            <person name="Ding S."/>
            <person name="Wang X."/>
            <person name="Zhu J."/>
            <person name="Ruan X."/>
            <person name="Zhao L."/>
            <person name="Wei J."/>
            <person name="Que T."/>
            <person name="Du C."/>
            <person name="Cheng J."/>
            <person name="Dai P."/>
            <person name="Han X."/>
            <person name="Huang E."/>
            <person name="Gao Y."/>
            <person name="Liu J."/>
            <person name="Shao H."/>
            <person name="Ye R."/>
            <person name="Li L."/>
            <person name="Wei W."/>
            <person name="Wang X."/>
            <person name="Wang C."/>
            <person name="Yang T."/>
            <person name="Huo Q."/>
            <person name="Li W."/>
            <person name="Guo W."/>
            <person name="Chen H."/>
            <person name="Zhou L."/>
            <person name="Ni X."/>
            <person name="Tian J."/>
            <person name="Zhou Y."/>
            <person name="Sheng Y."/>
            <person name="Liu T."/>
            <person name="Pan Y."/>
            <person name="Xia L."/>
            <person name="Li J."/>
            <person name="Zhao F."/>
            <person name="Cao W."/>
        </authorList>
    </citation>
    <scope>NUCLEOTIDE SEQUENCE</scope>
    <source>
        <strain evidence="1">Hyas-2018</strain>
    </source>
</reference>
<name>A0ACB7RS30_HYAAI</name>
<protein>
    <submittedName>
        <fullName evidence="1">Uncharacterized protein</fullName>
    </submittedName>
</protein>
<proteinExistence type="predicted"/>
<evidence type="ECO:0000313" key="2">
    <source>
        <dbReference type="Proteomes" id="UP000821845"/>
    </source>
</evidence>
<sequence>MPDDASQTAPQELCYVPVPSVSAILRSSAAVPEADPEASACYSWHVCTRKRRKECTVPLSKRSRLFEFAELPERSRSHAERRYDSLAIPVAPECSEQPRNHSYGRCYARMNHR</sequence>
<dbReference type="Proteomes" id="UP000821845">
    <property type="component" value="Chromosome 7"/>
</dbReference>